<feature type="compositionally biased region" description="Gly residues" evidence="1">
    <location>
        <begin position="61"/>
        <end position="82"/>
    </location>
</feature>
<name>A0A2T7DUN6_9POAL</name>
<evidence type="ECO:0000313" key="3">
    <source>
        <dbReference type="EMBL" id="PUZ59283.1"/>
    </source>
</evidence>
<evidence type="ECO:0000259" key="2">
    <source>
        <dbReference type="Pfam" id="PF12776"/>
    </source>
</evidence>
<feature type="region of interest" description="Disordered" evidence="1">
    <location>
        <begin position="58"/>
        <end position="82"/>
    </location>
</feature>
<dbReference type="Gramene" id="PUZ59283">
    <property type="protein sequence ID" value="PUZ59283"/>
    <property type="gene ID" value="GQ55_4G028600"/>
</dbReference>
<feature type="region of interest" description="Disordered" evidence="1">
    <location>
        <begin position="1"/>
        <end position="25"/>
    </location>
</feature>
<keyword evidence="4" id="KW-1185">Reference proteome</keyword>
<dbReference type="Proteomes" id="UP000244336">
    <property type="component" value="Chromosome 4"/>
</dbReference>
<sequence length="450" mass="48463">MDATDELSPDVEMQQMDESVEPSPQAAVIGVESAPDALDLEGALEPAVRAQVPRVGLSRAGAGGRGAGAGGRGAGGRGAGGRGAAGLGAGGRGAAGLGAGRRGTAGLGADGLGAGGLGTEGLGAGGLGAAGRGAGGRGAAVSSAQRIPAPKGDAMDWTDAYLTIICQLLAEQVRKGNRPNTHLNTLGYTEVSDRFFQMTGIELTKTQIKNKWDKLKIDWTIWQKLMRLQTGTSWDSAKGIIVMDNEWWRKTKKDIPGCGKFKKKPLQCEEQLREMFGDISSDETDHWNPMSSNPIVPENNVEPFTVDGINNVPNEEDHEDIIHDWAYQEEEEEDVQEVTPTSENAKKRPRVVLEIPKKAKSSTALIIQEKISTIAESAASFTSRKEAEVSIKEMMQHVLECGADYGSNEHDIATQLFVKKDQREMFLTLPTNKIRFDWLTRRYNDKYGSV</sequence>
<dbReference type="OrthoDB" id="602113at2759"/>
<proteinExistence type="predicted"/>
<dbReference type="InterPro" id="IPR024752">
    <property type="entry name" value="Myb/SANT-like_dom"/>
</dbReference>
<evidence type="ECO:0000256" key="1">
    <source>
        <dbReference type="SAM" id="MobiDB-lite"/>
    </source>
</evidence>
<dbReference type="Pfam" id="PF12776">
    <property type="entry name" value="Myb_DNA-bind_3"/>
    <property type="match status" value="1"/>
</dbReference>
<dbReference type="STRING" id="1504633.A0A2T7DUN6"/>
<accession>A0A2T7DUN6</accession>
<reference evidence="3 4" key="1">
    <citation type="submission" date="2018-04" db="EMBL/GenBank/DDBJ databases">
        <title>WGS assembly of Panicum hallii var. hallii HAL2.</title>
        <authorList>
            <person name="Lovell J."/>
            <person name="Jenkins J."/>
            <person name="Lowry D."/>
            <person name="Mamidi S."/>
            <person name="Sreedasyam A."/>
            <person name="Weng X."/>
            <person name="Barry K."/>
            <person name="Bonette J."/>
            <person name="Campitelli B."/>
            <person name="Daum C."/>
            <person name="Gordon S."/>
            <person name="Gould B."/>
            <person name="Lipzen A."/>
            <person name="MacQueen A."/>
            <person name="Palacio-Mejia J."/>
            <person name="Plott C."/>
            <person name="Shakirov E."/>
            <person name="Shu S."/>
            <person name="Yoshinaga Y."/>
            <person name="Zane M."/>
            <person name="Rokhsar D."/>
            <person name="Grimwood J."/>
            <person name="Schmutz J."/>
            <person name="Juenger T."/>
        </authorList>
    </citation>
    <scope>NUCLEOTIDE SEQUENCE [LARGE SCALE GENOMIC DNA]</scope>
    <source>
        <strain evidence="4">cv. HAL2</strain>
    </source>
</reference>
<dbReference type="PANTHER" id="PTHR47851">
    <property type="entry name" value="OS06G0588700 PROTEIN-RELATED"/>
    <property type="match status" value="1"/>
</dbReference>
<feature type="domain" description="Myb/SANT-like" evidence="2">
    <location>
        <begin position="157"/>
        <end position="250"/>
    </location>
</feature>
<dbReference type="AlphaFoldDB" id="A0A2T7DUN6"/>
<dbReference type="EMBL" id="CM009752">
    <property type="protein sequence ID" value="PUZ59283.1"/>
    <property type="molecule type" value="Genomic_DNA"/>
</dbReference>
<dbReference type="PANTHER" id="PTHR47851:SF1">
    <property type="entry name" value="OS06G0588700 PROTEIN"/>
    <property type="match status" value="1"/>
</dbReference>
<gene>
    <name evidence="3" type="ORF">GQ55_4G028600</name>
</gene>
<protein>
    <recommendedName>
        <fullName evidence="2">Myb/SANT-like domain-containing protein</fullName>
    </recommendedName>
</protein>
<evidence type="ECO:0000313" key="4">
    <source>
        <dbReference type="Proteomes" id="UP000244336"/>
    </source>
</evidence>
<organism evidence="3 4">
    <name type="scientific">Panicum hallii var. hallii</name>
    <dbReference type="NCBI Taxonomy" id="1504633"/>
    <lineage>
        <taxon>Eukaryota</taxon>
        <taxon>Viridiplantae</taxon>
        <taxon>Streptophyta</taxon>
        <taxon>Embryophyta</taxon>
        <taxon>Tracheophyta</taxon>
        <taxon>Spermatophyta</taxon>
        <taxon>Magnoliopsida</taxon>
        <taxon>Liliopsida</taxon>
        <taxon>Poales</taxon>
        <taxon>Poaceae</taxon>
        <taxon>PACMAD clade</taxon>
        <taxon>Panicoideae</taxon>
        <taxon>Panicodae</taxon>
        <taxon>Paniceae</taxon>
        <taxon>Panicinae</taxon>
        <taxon>Panicum</taxon>
        <taxon>Panicum sect. Panicum</taxon>
    </lineage>
</organism>